<gene>
    <name evidence="1" type="ORF">CC78DRAFT_584189</name>
</gene>
<dbReference type="EMBL" id="ML986667">
    <property type="protein sequence ID" value="KAF2260974.1"/>
    <property type="molecule type" value="Genomic_DNA"/>
</dbReference>
<proteinExistence type="predicted"/>
<evidence type="ECO:0000313" key="2">
    <source>
        <dbReference type="Proteomes" id="UP000800093"/>
    </source>
</evidence>
<sequence length="173" mass="19524">MAEIASNAFAIAFVPSLNPYGYTNQMASISDYAGRFRPADLATGLSHYAGNRPRGRISAAENVITHQTQRPQSVTLVCADLRTRVQQMLQSRGPYFHRKSSMFTLAILHLGIGTSSADNPRRLYSKEIHTDIRWMHHMQYSKDQPAPPALKPHSSITTIIVFISRVFRQQYHP</sequence>
<dbReference type="Proteomes" id="UP000800093">
    <property type="component" value="Unassembled WGS sequence"/>
</dbReference>
<organism evidence="1 2">
    <name type="scientific">Lojkania enalia</name>
    <dbReference type="NCBI Taxonomy" id="147567"/>
    <lineage>
        <taxon>Eukaryota</taxon>
        <taxon>Fungi</taxon>
        <taxon>Dikarya</taxon>
        <taxon>Ascomycota</taxon>
        <taxon>Pezizomycotina</taxon>
        <taxon>Dothideomycetes</taxon>
        <taxon>Pleosporomycetidae</taxon>
        <taxon>Pleosporales</taxon>
        <taxon>Pleosporales incertae sedis</taxon>
        <taxon>Lojkania</taxon>
    </lineage>
</organism>
<dbReference type="AlphaFoldDB" id="A0A9P4K7M2"/>
<reference evidence="2" key="1">
    <citation type="journal article" date="2020" name="Stud. Mycol.">
        <title>101 Dothideomycetes genomes: A test case for predicting lifestyles and emergence of pathogens.</title>
        <authorList>
            <person name="Haridas S."/>
            <person name="Albert R."/>
            <person name="Binder M."/>
            <person name="Bloem J."/>
            <person name="LaButti K."/>
            <person name="Salamov A."/>
            <person name="Andreopoulos B."/>
            <person name="Baker S."/>
            <person name="Barry K."/>
            <person name="Bills G."/>
            <person name="Bluhm B."/>
            <person name="Cannon C."/>
            <person name="Castanera R."/>
            <person name="Culley D."/>
            <person name="Daum C."/>
            <person name="Ezra D."/>
            <person name="Gonzalez J."/>
            <person name="Henrissat B."/>
            <person name="Kuo A."/>
            <person name="Liang C."/>
            <person name="Lipzen A."/>
            <person name="Lutzoni F."/>
            <person name="Magnuson J."/>
            <person name="Mondo S."/>
            <person name="Nolan M."/>
            <person name="Ohm R."/>
            <person name="Pangilinan J."/>
            <person name="Park H.-J."/>
            <person name="Ramirez L."/>
            <person name="Alfaro M."/>
            <person name="Sun H."/>
            <person name="Tritt A."/>
            <person name="Yoshinaga Y."/>
            <person name="Zwiers L.-H."/>
            <person name="Turgeon B."/>
            <person name="Goodwin S."/>
            <person name="Spatafora J."/>
            <person name="Crous P."/>
            <person name="Grigoriev I."/>
        </authorList>
    </citation>
    <scope>NUCLEOTIDE SEQUENCE [LARGE SCALE GENOMIC DNA]</scope>
    <source>
        <strain evidence="2">CBS 304.66</strain>
    </source>
</reference>
<accession>A0A9P4K7M2</accession>
<keyword evidence="2" id="KW-1185">Reference proteome</keyword>
<evidence type="ECO:0000313" key="1">
    <source>
        <dbReference type="EMBL" id="KAF2260974.1"/>
    </source>
</evidence>
<protein>
    <submittedName>
        <fullName evidence="1">Uncharacterized protein</fullName>
    </submittedName>
</protein>
<name>A0A9P4K7M2_9PLEO</name>
<comment type="caution">
    <text evidence="1">The sequence shown here is derived from an EMBL/GenBank/DDBJ whole genome shotgun (WGS) entry which is preliminary data.</text>
</comment>